<dbReference type="AlphaFoldDB" id="A0A8S9XX28"/>
<reference evidence="2" key="1">
    <citation type="journal article" date="2021" name="Mol. Ecol. Resour.">
        <title>Apolygus lucorum genome provides insights into omnivorousness and mesophyll feeding.</title>
        <authorList>
            <person name="Liu Y."/>
            <person name="Liu H."/>
            <person name="Wang H."/>
            <person name="Huang T."/>
            <person name="Liu B."/>
            <person name="Yang B."/>
            <person name="Yin L."/>
            <person name="Li B."/>
            <person name="Zhang Y."/>
            <person name="Zhang S."/>
            <person name="Jiang F."/>
            <person name="Zhang X."/>
            <person name="Ren Y."/>
            <person name="Wang B."/>
            <person name="Wang S."/>
            <person name="Lu Y."/>
            <person name="Wu K."/>
            <person name="Fan W."/>
            <person name="Wang G."/>
        </authorList>
    </citation>
    <scope>NUCLEOTIDE SEQUENCE</scope>
    <source>
        <strain evidence="2">12Hb</strain>
    </source>
</reference>
<keyword evidence="3" id="KW-1185">Reference proteome</keyword>
<gene>
    <name evidence="2" type="ORF">GE061_011203</name>
</gene>
<dbReference type="Proteomes" id="UP000466442">
    <property type="component" value="Unassembled WGS sequence"/>
</dbReference>
<feature type="region of interest" description="Disordered" evidence="1">
    <location>
        <begin position="37"/>
        <end position="65"/>
    </location>
</feature>
<dbReference type="EMBL" id="WIXP02000003">
    <property type="protein sequence ID" value="KAF6213483.1"/>
    <property type="molecule type" value="Genomic_DNA"/>
</dbReference>
<name>A0A8S9XX28_APOLU</name>
<evidence type="ECO:0000313" key="2">
    <source>
        <dbReference type="EMBL" id="KAF6213483.1"/>
    </source>
</evidence>
<organism evidence="2 3">
    <name type="scientific">Apolygus lucorum</name>
    <name type="common">Small green plant bug</name>
    <name type="synonym">Lygocoris lucorum</name>
    <dbReference type="NCBI Taxonomy" id="248454"/>
    <lineage>
        <taxon>Eukaryota</taxon>
        <taxon>Metazoa</taxon>
        <taxon>Ecdysozoa</taxon>
        <taxon>Arthropoda</taxon>
        <taxon>Hexapoda</taxon>
        <taxon>Insecta</taxon>
        <taxon>Pterygota</taxon>
        <taxon>Neoptera</taxon>
        <taxon>Paraneoptera</taxon>
        <taxon>Hemiptera</taxon>
        <taxon>Heteroptera</taxon>
        <taxon>Panheteroptera</taxon>
        <taxon>Cimicomorpha</taxon>
        <taxon>Miridae</taxon>
        <taxon>Mirini</taxon>
        <taxon>Apolygus</taxon>
    </lineage>
</organism>
<evidence type="ECO:0000256" key="1">
    <source>
        <dbReference type="SAM" id="MobiDB-lite"/>
    </source>
</evidence>
<protein>
    <submittedName>
        <fullName evidence="2">Uncharacterized protein</fullName>
    </submittedName>
</protein>
<comment type="caution">
    <text evidence="2">The sequence shown here is derived from an EMBL/GenBank/DDBJ whole genome shotgun (WGS) entry which is preliminary data.</text>
</comment>
<accession>A0A8S9XX28</accession>
<feature type="compositionally biased region" description="Acidic residues" evidence="1">
    <location>
        <begin position="42"/>
        <end position="53"/>
    </location>
</feature>
<proteinExistence type="predicted"/>
<evidence type="ECO:0000313" key="3">
    <source>
        <dbReference type="Proteomes" id="UP000466442"/>
    </source>
</evidence>
<dbReference type="OrthoDB" id="6629775at2759"/>
<sequence length="108" mass="11665">MFGNCCGTSPVVEEINAAPSIKTSSVKGKVGLTVDTSGTVQDMEDQDDEDEIELGGMSEPPVTPVGRDELALRRHRFFNDLMAASQGIHKVRFDPRGPSFSGIDSFSF</sequence>